<feature type="transmembrane region" description="Helical" evidence="2">
    <location>
        <begin position="129"/>
        <end position="150"/>
    </location>
</feature>
<evidence type="ECO:0000256" key="1">
    <source>
        <dbReference type="SAM" id="MobiDB-lite"/>
    </source>
</evidence>
<dbReference type="EMBL" id="JAXAVV010000008">
    <property type="protein sequence ID" value="MDX8051491.1"/>
    <property type="molecule type" value="Genomic_DNA"/>
</dbReference>
<dbReference type="RefSeq" id="WP_319985401.1">
    <property type="nucleotide sequence ID" value="NZ_JAXAVV010000008.1"/>
</dbReference>
<gene>
    <name evidence="3" type="ORF">SK571_19045</name>
</gene>
<name>A0ABU4TT91_9PSEU</name>
<reference evidence="3 4" key="1">
    <citation type="submission" date="2023-11" db="EMBL/GenBank/DDBJ databases">
        <title>Lentzea sokolovensis, sp. nov., Lentzea kristufkii, sp. nov., and Lentzea miocenensis, sp. nov., rare actinobacteria from Sokolov Coal Basin, Miocene lacustrine sediment, Czech Republic.</title>
        <authorList>
            <person name="Lara A."/>
            <person name="Kotroba L."/>
            <person name="Nouioui I."/>
            <person name="Neumann-Schaal M."/>
            <person name="Mast Y."/>
            <person name="Chronakova A."/>
        </authorList>
    </citation>
    <scope>NUCLEOTIDE SEQUENCE [LARGE SCALE GENOMIC DNA]</scope>
    <source>
        <strain evidence="3 4">BCCO 10_0798</strain>
    </source>
</reference>
<evidence type="ECO:0000313" key="3">
    <source>
        <dbReference type="EMBL" id="MDX8051491.1"/>
    </source>
</evidence>
<feature type="transmembrane region" description="Helical" evidence="2">
    <location>
        <begin position="195"/>
        <end position="215"/>
    </location>
</feature>
<feature type="compositionally biased region" description="Pro residues" evidence="1">
    <location>
        <begin position="31"/>
        <end position="90"/>
    </location>
</feature>
<evidence type="ECO:0000313" key="4">
    <source>
        <dbReference type="Proteomes" id="UP001271792"/>
    </source>
</evidence>
<comment type="caution">
    <text evidence="3">The sequence shown here is derived from an EMBL/GenBank/DDBJ whole genome shotgun (WGS) entry which is preliminary data.</text>
</comment>
<feature type="transmembrane region" description="Helical" evidence="2">
    <location>
        <begin position="162"/>
        <end position="183"/>
    </location>
</feature>
<proteinExistence type="predicted"/>
<dbReference type="Proteomes" id="UP001271792">
    <property type="component" value="Unassembled WGS sequence"/>
</dbReference>
<keyword evidence="2" id="KW-0472">Membrane</keyword>
<feature type="compositionally biased region" description="Low complexity" evidence="1">
    <location>
        <begin position="16"/>
        <end position="30"/>
    </location>
</feature>
<organism evidence="3 4">
    <name type="scientific">Lentzea kristufekii</name>
    <dbReference type="NCBI Taxonomy" id="3095430"/>
    <lineage>
        <taxon>Bacteria</taxon>
        <taxon>Bacillati</taxon>
        <taxon>Actinomycetota</taxon>
        <taxon>Actinomycetes</taxon>
        <taxon>Pseudonocardiales</taxon>
        <taxon>Pseudonocardiaceae</taxon>
        <taxon>Lentzea</taxon>
    </lineage>
</organism>
<reference evidence="3 4" key="2">
    <citation type="submission" date="2023-11" db="EMBL/GenBank/DDBJ databases">
        <authorList>
            <person name="Lara A.C."/>
            <person name="Chronakova A."/>
        </authorList>
    </citation>
    <scope>NUCLEOTIDE SEQUENCE [LARGE SCALE GENOMIC DNA]</scope>
    <source>
        <strain evidence="3 4">BCCO 10_0798</strain>
    </source>
</reference>
<keyword evidence="2" id="KW-0812">Transmembrane</keyword>
<evidence type="ECO:0000256" key="2">
    <source>
        <dbReference type="SAM" id="Phobius"/>
    </source>
</evidence>
<accession>A0ABU4TT91</accession>
<feature type="region of interest" description="Disordered" evidence="1">
    <location>
        <begin position="1"/>
        <end position="90"/>
    </location>
</feature>
<keyword evidence="2" id="KW-1133">Transmembrane helix</keyword>
<protein>
    <submittedName>
        <fullName evidence="3">Uncharacterized protein</fullName>
    </submittedName>
</protein>
<keyword evidence="4" id="KW-1185">Reference proteome</keyword>
<feature type="transmembrane region" description="Helical" evidence="2">
    <location>
        <begin position="97"/>
        <end position="123"/>
    </location>
</feature>
<sequence>MTQPPQWGAPPHRPAPGHGYHQPPQQHWPQQGPPPQQGPHFQPPQQGPHFQPPQQGPHFQPPQQGPHFQPPQQWPQQGPPFQPGPPPGWLPPKPSQLTLLAVLNWILAVGMLVIAAFVIMSFLMSGGTLLIGILLAAVIAGFGLLNALGAMSINHPHFPNTVASQMAGGFTGLVLLVALVRSVRRGVAELVPSTASAILLALCVLSLVLATRPAVKRWIVAKHQHSLSQGHRPRNRR</sequence>